<evidence type="ECO:0000256" key="1">
    <source>
        <dbReference type="SAM" id="Phobius"/>
    </source>
</evidence>
<dbReference type="EMBL" id="CP101118">
    <property type="protein sequence ID" value="WZF87624.1"/>
    <property type="molecule type" value="Genomic_DNA"/>
</dbReference>
<feature type="transmembrane region" description="Helical" evidence="1">
    <location>
        <begin position="66"/>
        <end position="84"/>
    </location>
</feature>
<protein>
    <submittedName>
        <fullName evidence="2">Uncharacterized protein</fullName>
    </submittedName>
</protein>
<gene>
    <name evidence="2" type="ORF">NLK58_14915</name>
</gene>
<feature type="transmembrane region" description="Helical" evidence="1">
    <location>
        <begin position="37"/>
        <end position="54"/>
    </location>
</feature>
<keyword evidence="1" id="KW-0812">Transmembrane</keyword>
<keyword evidence="3" id="KW-1185">Reference proteome</keyword>
<dbReference type="Proteomes" id="UP001475781">
    <property type="component" value="Chromosome"/>
</dbReference>
<reference evidence="2 3" key="1">
    <citation type="submission" date="2022-07" db="EMBL/GenBank/DDBJ databases">
        <title>A copper resistant bacterium isolated from sediment samples of deep sea hydrothermal areas.</title>
        <authorList>
            <person name="Zeng X."/>
        </authorList>
    </citation>
    <scope>NUCLEOTIDE SEQUENCE [LARGE SCALE GENOMIC DNA]</scope>
    <source>
        <strain evidence="3">CuT 6</strain>
    </source>
</reference>
<keyword evidence="1" id="KW-0472">Membrane</keyword>
<sequence>MLQHKGMVIQLILLAGLGTYALVDYTLLTNYLVSGDLPLWPFVSAGLLAGALGFQLGKGAPGAERLGLAALLGVIAMVAAYPGLQRYTLMNSPEPVAVAFKMTQPGYFEHSDYPAINQQESSIPEYWQSLPSGKARTAGVKFKRRRITNGSCRCIRSANSQWAG</sequence>
<accession>A0ABZ2VZ49</accession>
<evidence type="ECO:0000313" key="2">
    <source>
        <dbReference type="EMBL" id="WZF87624.1"/>
    </source>
</evidence>
<organism evidence="2 3">
    <name type="scientific">Marinobacter metalliresistant</name>
    <dbReference type="NCBI Taxonomy" id="2961995"/>
    <lineage>
        <taxon>Bacteria</taxon>
        <taxon>Pseudomonadati</taxon>
        <taxon>Pseudomonadota</taxon>
        <taxon>Gammaproteobacteria</taxon>
        <taxon>Pseudomonadales</taxon>
        <taxon>Marinobacteraceae</taxon>
        <taxon>Marinobacter</taxon>
    </lineage>
</organism>
<name>A0ABZ2VZ49_9GAMM</name>
<keyword evidence="1" id="KW-1133">Transmembrane helix</keyword>
<proteinExistence type="predicted"/>
<evidence type="ECO:0000313" key="3">
    <source>
        <dbReference type="Proteomes" id="UP001475781"/>
    </source>
</evidence>